<comment type="caution">
    <text evidence="1">The sequence shown here is derived from an EMBL/GenBank/DDBJ whole genome shotgun (WGS) entry which is preliminary data.</text>
</comment>
<evidence type="ECO:0000313" key="1">
    <source>
        <dbReference type="EMBL" id="RIB14170.1"/>
    </source>
</evidence>
<dbReference type="EMBL" id="QKWP01000856">
    <property type="protein sequence ID" value="RIB14170.1"/>
    <property type="molecule type" value="Genomic_DNA"/>
</dbReference>
<keyword evidence="2" id="KW-1185">Reference proteome</keyword>
<protein>
    <submittedName>
        <fullName evidence="1">Uncharacterized protein</fullName>
    </submittedName>
</protein>
<dbReference type="Proteomes" id="UP000266673">
    <property type="component" value="Unassembled WGS sequence"/>
</dbReference>
<proteinExistence type="predicted"/>
<name>A0A397UV71_9GLOM</name>
<gene>
    <name evidence="1" type="ORF">C2G38_2195871</name>
</gene>
<sequence>MSLPNKMNQYNLTVISNINKQIGVYIKATTSHFTKQLLEYKIEDDLNNPFIVSKTTQEINLNDYTISEFSVESNLDNLDNDIFVEFNNNNFNRIRRRSQYKYNLFTEPGIVYSTLSMNTKKRVQDVIEKMAKNLNNNKKDLILEAFKSM</sequence>
<dbReference type="OrthoDB" id="2429120at2759"/>
<reference evidence="1 2" key="1">
    <citation type="submission" date="2018-06" db="EMBL/GenBank/DDBJ databases">
        <title>Comparative genomics reveals the genomic features of Rhizophagus irregularis, R. cerebriforme, R. diaphanum and Gigaspora rosea, and their symbiotic lifestyle signature.</title>
        <authorList>
            <person name="Morin E."/>
            <person name="San Clemente H."/>
            <person name="Chen E.C.H."/>
            <person name="De La Providencia I."/>
            <person name="Hainaut M."/>
            <person name="Kuo A."/>
            <person name="Kohler A."/>
            <person name="Murat C."/>
            <person name="Tang N."/>
            <person name="Roy S."/>
            <person name="Loubradou J."/>
            <person name="Henrissat B."/>
            <person name="Grigoriev I.V."/>
            <person name="Corradi N."/>
            <person name="Roux C."/>
            <person name="Martin F.M."/>
        </authorList>
    </citation>
    <scope>NUCLEOTIDE SEQUENCE [LARGE SCALE GENOMIC DNA]</scope>
    <source>
        <strain evidence="1 2">DAOM 194757</strain>
    </source>
</reference>
<dbReference type="AlphaFoldDB" id="A0A397UV71"/>
<accession>A0A397UV71</accession>
<organism evidence="1 2">
    <name type="scientific">Gigaspora rosea</name>
    <dbReference type="NCBI Taxonomy" id="44941"/>
    <lineage>
        <taxon>Eukaryota</taxon>
        <taxon>Fungi</taxon>
        <taxon>Fungi incertae sedis</taxon>
        <taxon>Mucoromycota</taxon>
        <taxon>Glomeromycotina</taxon>
        <taxon>Glomeromycetes</taxon>
        <taxon>Diversisporales</taxon>
        <taxon>Gigasporaceae</taxon>
        <taxon>Gigaspora</taxon>
    </lineage>
</organism>
<evidence type="ECO:0000313" key="2">
    <source>
        <dbReference type="Proteomes" id="UP000266673"/>
    </source>
</evidence>